<dbReference type="SUPFAM" id="SSF55729">
    <property type="entry name" value="Acyl-CoA N-acyltransferases (Nat)"/>
    <property type="match status" value="1"/>
</dbReference>
<comment type="caution">
    <text evidence="2">The sequence shown here is derived from an EMBL/GenBank/DDBJ whole genome shotgun (WGS) entry which is preliminary data.</text>
</comment>
<evidence type="ECO:0000313" key="3">
    <source>
        <dbReference type="Proteomes" id="UP000612362"/>
    </source>
</evidence>
<sequence>MLRLIKPSMEYKQQYLEAIREFQREGRHMDKDVNRLNADFVTFLARLEAQKDRRNLSPDAVPSTDFWLIEGQEFIGRLALRHELNAFLLKVGGHIGYEIRPSRRCQGYGKRMLRLGLDEARKLGLQRALVTCDEGNIGSKKIIEANGGQFENASTVEGSSIRKLRYWIDLNTIKDIRDNIL</sequence>
<dbReference type="PANTHER" id="PTHR39173">
    <property type="entry name" value="ACETYLTRANSFERASE"/>
    <property type="match status" value="1"/>
</dbReference>
<gene>
    <name evidence="2" type="ORF">KSX_30170</name>
</gene>
<organism evidence="2 3">
    <name type="scientific">Ktedonospora formicarum</name>
    <dbReference type="NCBI Taxonomy" id="2778364"/>
    <lineage>
        <taxon>Bacteria</taxon>
        <taxon>Bacillati</taxon>
        <taxon>Chloroflexota</taxon>
        <taxon>Ktedonobacteria</taxon>
        <taxon>Ktedonobacterales</taxon>
        <taxon>Ktedonobacteraceae</taxon>
        <taxon>Ktedonospora</taxon>
    </lineage>
</organism>
<dbReference type="Pfam" id="PF13302">
    <property type="entry name" value="Acetyltransf_3"/>
    <property type="match status" value="1"/>
</dbReference>
<dbReference type="GO" id="GO:0016747">
    <property type="term" value="F:acyltransferase activity, transferring groups other than amino-acyl groups"/>
    <property type="evidence" value="ECO:0007669"/>
    <property type="project" value="InterPro"/>
</dbReference>
<reference evidence="2" key="1">
    <citation type="submission" date="2020-10" db="EMBL/GenBank/DDBJ databases">
        <title>Taxonomic study of unclassified bacteria belonging to the class Ktedonobacteria.</title>
        <authorList>
            <person name="Yabe S."/>
            <person name="Wang C.M."/>
            <person name="Zheng Y."/>
            <person name="Sakai Y."/>
            <person name="Cavaletti L."/>
            <person name="Monciardini P."/>
            <person name="Donadio S."/>
        </authorList>
    </citation>
    <scope>NUCLEOTIDE SEQUENCE</scope>
    <source>
        <strain evidence="2">SOSP1-1</strain>
    </source>
</reference>
<keyword evidence="3" id="KW-1185">Reference proteome</keyword>
<dbReference type="Gene3D" id="3.40.630.30">
    <property type="match status" value="1"/>
</dbReference>
<dbReference type="PROSITE" id="PS51186">
    <property type="entry name" value="GNAT"/>
    <property type="match status" value="1"/>
</dbReference>
<proteinExistence type="predicted"/>
<protein>
    <submittedName>
        <fullName evidence="2">GNAT family acetyltransferase</fullName>
    </submittedName>
</protein>
<dbReference type="InterPro" id="IPR016181">
    <property type="entry name" value="Acyl_CoA_acyltransferase"/>
</dbReference>
<evidence type="ECO:0000313" key="2">
    <source>
        <dbReference type="EMBL" id="GHO44854.1"/>
    </source>
</evidence>
<accession>A0A8J3I3M5</accession>
<name>A0A8J3I3M5_9CHLR</name>
<evidence type="ECO:0000259" key="1">
    <source>
        <dbReference type="PROSITE" id="PS51186"/>
    </source>
</evidence>
<dbReference type="AlphaFoldDB" id="A0A8J3I3M5"/>
<dbReference type="RefSeq" id="WP_220194221.1">
    <property type="nucleotide sequence ID" value="NZ_BNJF01000001.1"/>
</dbReference>
<dbReference type="PANTHER" id="PTHR39173:SF1">
    <property type="entry name" value="ACETYLTRANSFERASE"/>
    <property type="match status" value="1"/>
</dbReference>
<dbReference type="InterPro" id="IPR000182">
    <property type="entry name" value="GNAT_dom"/>
</dbReference>
<feature type="domain" description="N-acetyltransferase" evidence="1">
    <location>
        <begin position="17"/>
        <end position="171"/>
    </location>
</feature>
<dbReference type="CDD" id="cd04301">
    <property type="entry name" value="NAT_SF"/>
    <property type="match status" value="1"/>
</dbReference>
<dbReference type="Proteomes" id="UP000612362">
    <property type="component" value="Unassembled WGS sequence"/>
</dbReference>
<dbReference type="EMBL" id="BNJF01000001">
    <property type="protein sequence ID" value="GHO44854.1"/>
    <property type="molecule type" value="Genomic_DNA"/>
</dbReference>